<dbReference type="PANTHER" id="PTHR30442:SF0">
    <property type="entry name" value="FE(3+) DICITRATE TRANSPORT PROTEIN FECA"/>
    <property type="match status" value="1"/>
</dbReference>
<dbReference type="Proteomes" id="UP000002207">
    <property type="component" value="Chromosome"/>
</dbReference>
<keyword evidence="4" id="KW-0812">Transmembrane</keyword>
<evidence type="ECO:0000259" key="10">
    <source>
        <dbReference type="Pfam" id="PF00593"/>
    </source>
</evidence>
<evidence type="ECO:0000256" key="1">
    <source>
        <dbReference type="ARBA" id="ARBA00004571"/>
    </source>
</evidence>
<evidence type="ECO:0000313" key="13">
    <source>
        <dbReference type="Proteomes" id="UP000002207"/>
    </source>
</evidence>
<keyword evidence="7" id="KW-0998">Cell outer membrane</keyword>
<evidence type="ECO:0000256" key="9">
    <source>
        <dbReference type="SAM" id="MobiDB-lite"/>
    </source>
</evidence>
<keyword evidence="5 8" id="KW-0798">TonB box</keyword>
<dbReference type="Gene3D" id="2.40.170.20">
    <property type="entry name" value="TonB-dependent receptor, beta-barrel domain"/>
    <property type="match status" value="1"/>
</dbReference>
<gene>
    <name evidence="12" type="ordered locus">ACP_1860</name>
</gene>
<keyword evidence="13" id="KW-1185">Reference proteome</keyword>
<sequence>MFLRGHFIDRYPEASGRSAICCAAGAARHARAANGRCAGGPVPAARAWGWRLLSDCRSTRPIHPQKSDRALRPEPEDPSPGAKRRGVSALAAGQPFFRRTLSRRLPVSLSVLSAWRRAATLLVCLLLLMTGTSYLHAQTGTGTIEGSVMDQTGKNIKGAAAAAIDAAGHVRNVATDARGAFVFEGLPAGVYTVQVSAPGFATETRNIVKVTPDATESLRFKMSIASVSQEVKVEAEADNSLASRLSPVKSVLDAGSARTEITSQYVENFTQSVTDFADIVQAAPGTVSWSTNGVGLGQAKIYFRGFVDDDYTMTWDGVPFNDSNDPSHHSWAYVPAPAIGYVDFDRSPGTAADMGPSNYGGSIHMFSPELHPQRSFRISESYGSFNTNQILGEYYSGLFGPGKKANFWLEGHHMTSDGYQTGNDQQRTAATAKFTYDFSDRSHLAAISTVVIVDSNTPDGDAYRFQIAQHGDNFLLETNRYNKDGSLNGLYNKLYNYHVPTDFEIVTYTHDWGKGWRLELKPYAYAYSNHQHFNSNQYSESGDDNGNLSGNPITSTSGLDKLNQYVKGGAIAHLSDASKYGVFRAGGWYEYTGTQRYQIASNPLTWQDSNLIGKIKFHESFITRSEQPYAEYQFVAIPHLTVTAGVKDAYYNMTVKQYASSKKVGLLTCKSTDTTVSCPAYVIHEKGYNNVLPSVEVNYRIHNNWSVYGQYGKGSIIPFSSVFDVTGAQVQVAPPPTVASTYQGGTVLKLNRVSMDADVYHIHFVNQYSSYTNKDVNSPDYDISYYYATPPSNTNGLEGEANIAFGRGVSLFLNGTLGEAKYEAAAATAATATAPAQAASPSAWVALAPHDTETIAPTYQRGGWNVGFFNKRVGTRWEDDGAYHQNVKLDPFWISNLFFNYTIRNGSRFDNSKIKLSFGNLFDQHNLVDLSPANGVSGNGVLYTPDSLDTLQLLPGRSIMVSFQLGFGPKGR</sequence>
<dbReference type="Pfam" id="PF13620">
    <property type="entry name" value="CarboxypepD_reg"/>
    <property type="match status" value="1"/>
</dbReference>
<dbReference type="InterPro" id="IPR037066">
    <property type="entry name" value="Plug_dom_sf"/>
</dbReference>
<keyword evidence="3" id="KW-1134">Transmembrane beta strand</keyword>
<feature type="domain" description="TonB-dependent receptor-like beta-barrel" evidence="10">
    <location>
        <begin position="454"/>
        <end position="910"/>
    </location>
</feature>
<reference evidence="12 13" key="1">
    <citation type="journal article" date="2009" name="Appl. Environ. Microbiol.">
        <title>Three genomes from the phylum Acidobacteria provide insight into the lifestyles of these microorganisms in soils.</title>
        <authorList>
            <person name="Ward N.L."/>
            <person name="Challacombe J.F."/>
            <person name="Janssen P.H."/>
            <person name="Henrissat B."/>
            <person name="Coutinho P.M."/>
            <person name="Wu M."/>
            <person name="Xie G."/>
            <person name="Haft D.H."/>
            <person name="Sait M."/>
            <person name="Badger J."/>
            <person name="Barabote R.D."/>
            <person name="Bradley B."/>
            <person name="Brettin T.S."/>
            <person name="Brinkac L.M."/>
            <person name="Bruce D."/>
            <person name="Creasy T."/>
            <person name="Daugherty S.C."/>
            <person name="Davidsen T.M."/>
            <person name="DeBoy R.T."/>
            <person name="Detter J.C."/>
            <person name="Dodson R.J."/>
            <person name="Durkin A.S."/>
            <person name="Ganapathy A."/>
            <person name="Gwinn-Giglio M."/>
            <person name="Han C.S."/>
            <person name="Khouri H."/>
            <person name="Kiss H."/>
            <person name="Kothari S.P."/>
            <person name="Madupu R."/>
            <person name="Nelson K.E."/>
            <person name="Nelson W.C."/>
            <person name="Paulsen I."/>
            <person name="Penn K."/>
            <person name="Ren Q."/>
            <person name="Rosovitz M.J."/>
            <person name="Selengut J.D."/>
            <person name="Shrivastava S."/>
            <person name="Sullivan S.A."/>
            <person name="Tapia R."/>
            <person name="Thompson L.S."/>
            <person name="Watkins K.L."/>
            <person name="Yang Q."/>
            <person name="Yu C."/>
            <person name="Zafar N."/>
            <person name="Zhou L."/>
            <person name="Kuske C.R."/>
        </authorList>
    </citation>
    <scope>NUCLEOTIDE SEQUENCE [LARGE SCALE GENOMIC DNA]</scope>
    <source>
        <strain evidence="13">ATCC 51196 / DSM 11244 / BCRC 80197 / JCM 7670 / NBRC 15755 / NCIMB 13165 / 161</strain>
    </source>
</reference>
<dbReference type="InterPro" id="IPR036942">
    <property type="entry name" value="Beta-barrel_TonB_sf"/>
</dbReference>
<keyword evidence="12" id="KW-0675">Receptor</keyword>
<evidence type="ECO:0000256" key="4">
    <source>
        <dbReference type="ARBA" id="ARBA00022692"/>
    </source>
</evidence>
<feature type="region of interest" description="Disordered" evidence="9">
    <location>
        <begin position="61"/>
        <end position="87"/>
    </location>
</feature>
<dbReference type="EMBL" id="CP001472">
    <property type="protein sequence ID" value="ACO31940.1"/>
    <property type="molecule type" value="Genomic_DNA"/>
</dbReference>
<dbReference type="InterPro" id="IPR012910">
    <property type="entry name" value="Plug_dom"/>
</dbReference>
<dbReference type="HOGENOM" id="CLU_012813_0_0_0"/>
<dbReference type="eggNOG" id="COG4772">
    <property type="taxonomic scope" value="Bacteria"/>
</dbReference>
<dbReference type="InParanoid" id="C1F854"/>
<dbReference type="AlphaFoldDB" id="C1F854"/>
<name>C1F854_ACIC5</name>
<evidence type="ECO:0000313" key="12">
    <source>
        <dbReference type="EMBL" id="ACO31940.1"/>
    </source>
</evidence>
<dbReference type="SUPFAM" id="SSF56935">
    <property type="entry name" value="Porins"/>
    <property type="match status" value="1"/>
</dbReference>
<evidence type="ECO:0000256" key="8">
    <source>
        <dbReference type="RuleBase" id="RU003357"/>
    </source>
</evidence>
<dbReference type="InterPro" id="IPR039426">
    <property type="entry name" value="TonB-dep_rcpt-like"/>
</dbReference>
<dbReference type="KEGG" id="aca:ACP_1860"/>
<dbReference type="SUPFAM" id="SSF49452">
    <property type="entry name" value="Starch-binding domain-like"/>
    <property type="match status" value="1"/>
</dbReference>
<evidence type="ECO:0000256" key="3">
    <source>
        <dbReference type="ARBA" id="ARBA00022452"/>
    </source>
</evidence>
<dbReference type="InterPro" id="IPR013784">
    <property type="entry name" value="Carb-bd-like_fold"/>
</dbReference>
<dbReference type="Pfam" id="PF00593">
    <property type="entry name" value="TonB_dep_Rec_b-barrel"/>
    <property type="match status" value="1"/>
</dbReference>
<accession>C1F854</accession>
<feature type="domain" description="TonB-dependent receptor plug" evidence="11">
    <location>
        <begin position="252"/>
        <end position="361"/>
    </location>
</feature>
<dbReference type="InterPro" id="IPR000531">
    <property type="entry name" value="Beta-barrel_TonB"/>
</dbReference>
<evidence type="ECO:0000256" key="7">
    <source>
        <dbReference type="ARBA" id="ARBA00023237"/>
    </source>
</evidence>
<dbReference type="Pfam" id="PF07715">
    <property type="entry name" value="Plug"/>
    <property type="match status" value="1"/>
</dbReference>
<evidence type="ECO:0000259" key="11">
    <source>
        <dbReference type="Pfam" id="PF07715"/>
    </source>
</evidence>
<dbReference type="PANTHER" id="PTHR30442">
    <property type="entry name" value="IRON III DICITRATE TRANSPORT PROTEIN FECA"/>
    <property type="match status" value="1"/>
</dbReference>
<feature type="compositionally biased region" description="Basic and acidic residues" evidence="9">
    <location>
        <begin position="65"/>
        <end position="75"/>
    </location>
</feature>
<evidence type="ECO:0000256" key="6">
    <source>
        <dbReference type="ARBA" id="ARBA00023136"/>
    </source>
</evidence>
<protein>
    <submittedName>
        <fullName evidence="12">TonB-dependent receptor</fullName>
    </submittedName>
</protein>
<proteinExistence type="inferred from homology"/>
<dbReference type="GO" id="GO:0030246">
    <property type="term" value="F:carbohydrate binding"/>
    <property type="evidence" value="ECO:0007669"/>
    <property type="project" value="InterPro"/>
</dbReference>
<evidence type="ECO:0000256" key="2">
    <source>
        <dbReference type="ARBA" id="ARBA00022448"/>
    </source>
</evidence>
<organism evidence="12 13">
    <name type="scientific">Acidobacterium capsulatum (strain ATCC 51196 / DSM 11244 / BCRC 80197 / JCM 7670 / NBRC 15755 / NCIMB 13165 / 161)</name>
    <dbReference type="NCBI Taxonomy" id="240015"/>
    <lineage>
        <taxon>Bacteria</taxon>
        <taxon>Pseudomonadati</taxon>
        <taxon>Acidobacteriota</taxon>
        <taxon>Terriglobia</taxon>
        <taxon>Terriglobales</taxon>
        <taxon>Acidobacteriaceae</taxon>
        <taxon>Acidobacterium</taxon>
    </lineage>
</organism>
<evidence type="ECO:0000256" key="5">
    <source>
        <dbReference type="ARBA" id="ARBA00023077"/>
    </source>
</evidence>
<dbReference type="Gene3D" id="2.60.40.1120">
    <property type="entry name" value="Carboxypeptidase-like, regulatory domain"/>
    <property type="match status" value="1"/>
</dbReference>
<comment type="subcellular location">
    <subcellularLocation>
        <location evidence="1">Cell outer membrane</location>
        <topology evidence="1">Multi-pass membrane protein</topology>
    </subcellularLocation>
</comment>
<dbReference type="GO" id="GO:0033214">
    <property type="term" value="P:siderophore-iron import into cell"/>
    <property type="evidence" value="ECO:0007669"/>
    <property type="project" value="TreeGrafter"/>
</dbReference>
<comment type="similarity">
    <text evidence="8">Belongs to the TonB-dependent receptor family.</text>
</comment>
<keyword evidence="2" id="KW-0813">Transport</keyword>
<dbReference type="Gene3D" id="2.170.130.10">
    <property type="entry name" value="TonB-dependent receptor, plug domain"/>
    <property type="match status" value="1"/>
</dbReference>
<keyword evidence="6 8" id="KW-0472">Membrane</keyword>
<dbReference type="GO" id="GO:0009279">
    <property type="term" value="C:cell outer membrane"/>
    <property type="evidence" value="ECO:0007669"/>
    <property type="project" value="UniProtKB-SubCell"/>
</dbReference>
<dbReference type="STRING" id="240015.ACP_1860"/>